<organism evidence="1">
    <name type="scientific">uncultured prokaryote</name>
    <dbReference type="NCBI Taxonomy" id="198431"/>
    <lineage>
        <taxon>unclassified sequences</taxon>
        <taxon>environmental samples</taxon>
    </lineage>
</organism>
<protein>
    <submittedName>
        <fullName evidence="1">Uncharacterized protein</fullName>
    </submittedName>
</protein>
<reference evidence="1" key="2">
    <citation type="journal article" date="2012" name="PLoS ONE">
        <title>A Deeply Branching Thermophilic Bacterium with an Ancient Acetyl-CoA Pathway Dominates a Subsurface Ecosystem.</title>
        <authorList>
            <person name="Takami H."/>
            <person name="Noguchi H."/>
            <person name="Takaki Y."/>
            <person name="Uchiyama I."/>
            <person name="Toyoda A."/>
            <person name="Nishi S."/>
            <person name="Chee G.-J."/>
            <person name="Arai W."/>
            <person name="Nunoura T."/>
            <person name="Itoh T."/>
            <person name="Hattori M."/>
            <person name="Takai K."/>
        </authorList>
    </citation>
    <scope>NUCLEOTIDE SEQUENCE</scope>
</reference>
<accession>H5SCM4</accession>
<proteinExistence type="predicted"/>
<reference evidence="1" key="1">
    <citation type="journal article" date="2005" name="Environ. Microbiol.">
        <title>Genetic and functional properties of uncultivated thermophilic crenarchaeotes from a subsurface gold mine as revealed by analysis of genome fragments.</title>
        <authorList>
            <person name="Nunoura T."/>
            <person name="Hirayama H."/>
            <person name="Takami H."/>
            <person name="Oida H."/>
            <person name="Nishi S."/>
            <person name="Shimamura S."/>
            <person name="Suzuki Y."/>
            <person name="Inagaki F."/>
            <person name="Takai K."/>
            <person name="Nealson K.H."/>
            <person name="Horikoshi K."/>
        </authorList>
    </citation>
    <scope>NUCLEOTIDE SEQUENCE</scope>
</reference>
<gene>
    <name evidence="1" type="ORF">HGMM_F11C09C18</name>
</gene>
<dbReference type="EMBL" id="AP011671">
    <property type="protein sequence ID" value="BAL53910.1"/>
    <property type="molecule type" value="Genomic_DNA"/>
</dbReference>
<dbReference type="AlphaFoldDB" id="H5SCM4"/>
<evidence type="ECO:0000313" key="1">
    <source>
        <dbReference type="EMBL" id="BAL53910.1"/>
    </source>
</evidence>
<sequence>MLDTEGLIAELNAHGYHLNRWRVMDWIRKGLLPHPTRHGRGRGHGVVFVWEDGERTFKQALRVAQALAWNRRLSNAIVPLWVMGYDMPLDRVRKTLLEWYDVPATLHKIQARYAQPRDELADAISHMAVRGQQAGFLRWLKESDTHTREEAAEVLLSVFHRPKYRPIAVLLKRIARATGFEPDTLKTLLPYLSRPTLAQALAQADDSDYLWARDVLHQCIELAQRVDPERWQTLKTTFEDGPHLLFNLAANAGAWAIPVLVKLRLDGHAALVEELLAYFWEELRERSRHKLEHT</sequence>
<name>H5SCM4_9ZZZZ</name>